<keyword evidence="3" id="KW-0472">Membrane</keyword>
<evidence type="ECO:0000256" key="2">
    <source>
        <dbReference type="ARBA" id="ARBA00034247"/>
    </source>
</evidence>
<dbReference type="GO" id="GO:0043709">
    <property type="term" value="P:cell adhesion involved in single-species biofilm formation"/>
    <property type="evidence" value="ECO:0007669"/>
    <property type="project" value="TreeGrafter"/>
</dbReference>
<dbReference type="EMBL" id="FORF01000010">
    <property type="protein sequence ID" value="SFJ08009.1"/>
    <property type="molecule type" value="Genomic_DNA"/>
</dbReference>
<feature type="transmembrane region" description="Helical" evidence="3">
    <location>
        <begin position="132"/>
        <end position="149"/>
    </location>
</feature>
<protein>
    <recommendedName>
        <fullName evidence="1">diguanylate cyclase</fullName>
        <ecNumber evidence="1">2.7.7.65</ecNumber>
    </recommendedName>
</protein>
<dbReference type="GO" id="GO:1902201">
    <property type="term" value="P:negative regulation of bacterial-type flagellum-dependent cell motility"/>
    <property type="evidence" value="ECO:0007669"/>
    <property type="project" value="TreeGrafter"/>
</dbReference>
<dbReference type="RefSeq" id="WP_091521824.1">
    <property type="nucleotide sequence ID" value="NZ_FORF01000010.1"/>
</dbReference>
<dbReference type="NCBIfam" id="TIGR00254">
    <property type="entry name" value="GGDEF"/>
    <property type="match status" value="1"/>
</dbReference>
<feature type="transmembrane region" description="Helical" evidence="3">
    <location>
        <begin position="75"/>
        <end position="95"/>
    </location>
</feature>
<dbReference type="SMART" id="SM00267">
    <property type="entry name" value="GGDEF"/>
    <property type="match status" value="1"/>
</dbReference>
<dbReference type="InterPro" id="IPR029787">
    <property type="entry name" value="Nucleotide_cyclase"/>
</dbReference>
<dbReference type="Pfam" id="PF00990">
    <property type="entry name" value="GGDEF"/>
    <property type="match status" value="1"/>
</dbReference>
<dbReference type="Proteomes" id="UP000242763">
    <property type="component" value="Unassembled WGS sequence"/>
</dbReference>
<comment type="catalytic activity">
    <reaction evidence="2">
        <text>2 GTP = 3',3'-c-di-GMP + 2 diphosphate</text>
        <dbReference type="Rhea" id="RHEA:24898"/>
        <dbReference type="ChEBI" id="CHEBI:33019"/>
        <dbReference type="ChEBI" id="CHEBI:37565"/>
        <dbReference type="ChEBI" id="CHEBI:58805"/>
        <dbReference type="EC" id="2.7.7.65"/>
    </reaction>
</comment>
<keyword evidence="3" id="KW-0812">Transmembrane</keyword>
<keyword evidence="6" id="KW-1185">Reference proteome</keyword>
<evidence type="ECO:0000259" key="4">
    <source>
        <dbReference type="PROSITE" id="PS50887"/>
    </source>
</evidence>
<keyword evidence="3" id="KW-1133">Transmembrane helix</keyword>
<dbReference type="GO" id="GO:0005886">
    <property type="term" value="C:plasma membrane"/>
    <property type="evidence" value="ECO:0007669"/>
    <property type="project" value="TreeGrafter"/>
</dbReference>
<gene>
    <name evidence="5" type="ORF">SAMN03080618_02067</name>
</gene>
<reference evidence="6" key="1">
    <citation type="submission" date="2016-10" db="EMBL/GenBank/DDBJ databases">
        <authorList>
            <person name="Varghese N."/>
            <person name="Submissions S."/>
        </authorList>
    </citation>
    <scope>NUCLEOTIDE SEQUENCE [LARGE SCALE GENOMIC DNA]</scope>
    <source>
        <strain evidence="6">DSM 21857</strain>
    </source>
</reference>
<proteinExistence type="predicted"/>
<dbReference type="CDD" id="cd01949">
    <property type="entry name" value="GGDEF"/>
    <property type="match status" value="1"/>
</dbReference>
<name>A0A1I3NFR7_9HYPH</name>
<evidence type="ECO:0000256" key="1">
    <source>
        <dbReference type="ARBA" id="ARBA00012528"/>
    </source>
</evidence>
<feature type="transmembrane region" description="Helical" evidence="3">
    <location>
        <begin position="49"/>
        <end position="69"/>
    </location>
</feature>
<sequence>MAASEPSAITVVEVDHEISRGASNLRFSRSIERLFLEDYLFNRARMVTIWALVGTLMYCMALAGDFSMVPDVAPIMLFLRLGVFVPFALLVILVMRLRPTARNYDMLSFGVGVLGIALPMVTLIFASGPYLFIYQTGSVGTLAFFVIVLRPRFRTVILGLGVMTAIQLTTIHINGNFDEVRYGGIVTFYITLVVFLALSAYFHENMDRMNFLHRLRGELLQEELRVQSEQDVMSGLLNRRSLSRYERELWTTDSTSTVVSAIMIDINLFKSYNDSHGHLAGDACIMAVSQIVRGTVGACGKAFRFGGEELLVLLPGIYAERAAEFAEQMRVDIEAAGIHHRGKGIGGTVTASFGVAEVLMQESSFQMLLQAADTALYDAKKAGRNTVKVWGANSAEIRELRNQTKA</sequence>
<dbReference type="FunFam" id="3.30.70.270:FF:000001">
    <property type="entry name" value="Diguanylate cyclase domain protein"/>
    <property type="match status" value="1"/>
</dbReference>
<dbReference type="OrthoDB" id="9759607at2"/>
<dbReference type="EC" id="2.7.7.65" evidence="1"/>
<evidence type="ECO:0000313" key="6">
    <source>
        <dbReference type="Proteomes" id="UP000242763"/>
    </source>
</evidence>
<dbReference type="AlphaFoldDB" id="A0A1I3NFR7"/>
<dbReference type="PROSITE" id="PS50887">
    <property type="entry name" value="GGDEF"/>
    <property type="match status" value="1"/>
</dbReference>
<evidence type="ECO:0000256" key="3">
    <source>
        <dbReference type="SAM" id="Phobius"/>
    </source>
</evidence>
<feature type="transmembrane region" description="Helical" evidence="3">
    <location>
        <begin position="156"/>
        <end position="174"/>
    </location>
</feature>
<dbReference type="STRING" id="1121003.SAMN03080618_02067"/>
<feature type="transmembrane region" description="Helical" evidence="3">
    <location>
        <begin position="180"/>
        <end position="202"/>
    </location>
</feature>
<dbReference type="PANTHER" id="PTHR45138:SF9">
    <property type="entry name" value="DIGUANYLATE CYCLASE DGCM-RELATED"/>
    <property type="match status" value="1"/>
</dbReference>
<evidence type="ECO:0000313" key="5">
    <source>
        <dbReference type="EMBL" id="SFJ08009.1"/>
    </source>
</evidence>
<feature type="transmembrane region" description="Helical" evidence="3">
    <location>
        <begin position="107"/>
        <end position="126"/>
    </location>
</feature>
<dbReference type="InterPro" id="IPR000160">
    <property type="entry name" value="GGDEF_dom"/>
</dbReference>
<dbReference type="InterPro" id="IPR043128">
    <property type="entry name" value="Rev_trsase/Diguanyl_cyclase"/>
</dbReference>
<organism evidence="5 6">
    <name type="scientific">Aquamicrobium aerolatum DSM 21857</name>
    <dbReference type="NCBI Taxonomy" id="1121003"/>
    <lineage>
        <taxon>Bacteria</taxon>
        <taxon>Pseudomonadati</taxon>
        <taxon>Pseudomonadota</taxon>
        <taxon>Alphaproteobacteria</taxon>
        <taxon>Hyphomicrobiales</taxon>
        <taxon>Phyllobacteriaceae</taxon>
        <taxon>Aerobium</taxon>
    </lineage>
</organism>
<dbReference type="Gene3D" id="3.30.70.270">
    <property type="match status" value="1"/>
</dbReference>
<dbReference type="PANTHER" id="PTHR45138">
    <property type="entry name" value="REGULATORY COMPONENTS OF SENSORY TRANSDUCTION SYSTEM"/>
    <property type="match status" value="1"/>
</dbReference>
<dbReference type="InterPro" id="IPR050469">
    <property type="entry name" value="Diguanylate_Cyclase"/>
</dbReference>
<accession>A0A1I3NFR7</accession>
<dbReference type="GO" id="GO:0052621">
    <property type="term" value="F:diguanylate cyclase activity"/>
    <property type="evidence" value="ECO:0007669"/>
    <property type="project" value="UniProtKB-EC"/>
</dbReference>
<feature type="domain" description="GGDEF" evidence="4">
    <location>
        <begin position="257"/>
        <end position="392"/>
    </location>
</feature>
<dbReference type="SUPFAM" id="SSF55073">
    <property type="entry name" value="Nucleotide cyclase"/>
    <property type="match status" value="1"/>
</dbReference>